<name>A0A263CW35_9PSEU</name>
<dbReference type="Gene3D" id="1.20.120.20">
    <property type="entry name" value="Apolipoprotein"/>
    <property type="match status" value="1"/>
</dbReference>
<feature type="compositionally biased region" description="Polar residues" evidence="1">
    <location>
        <begin position="1"/>
        <end position="22"/>
    </location>
</feature>
<sequence>MSSPKTSGTKTQTAGKNQQHTPLDQLRTPLLAALGAGNLAGQAVVDAVGKAKERVAEGGETARKNMDELPTDIESLRGKLDPAELRKAIDEYTEAALKLYSKLAESGEQALDKILSQPQLKRTIEQLEGAARTAQDRFDDVAGETRGRVDDVLGKVTKRTRSTGEKAARTVQQVAGETAEKVQEVAGDAAEKVQEAGDDLAHETRSASRKAANRTAPATRRSTTPANAKKPAGGTTGTTGKSTK</sequence>
<evidence type="ECO:0008006" key="4">
    <source>
        <dbReference type="Google" id="ProtNLM"/>
    </source>
</evidence>
<reference evidence="2 3" key="1">
    <citation type="submission" date="2017-07" db="EMBL/GenBank/DDBJ databases">
        <title>Amycolatopsis antarcticus sp. nov., isolated from the surface of an Antarcticus brown macroalga.</title>
        <authorList>
            <person name="Wang J."/>
            <person name="Leiva S."/>
            <person name="Huang J."/>
            <person name="Huang Y."/>
        </authorList>
    </citation>
    <scope>NUCLEOTIDE SEQUENCE [LARGE SCALE GENOMIC DNA]</scope>
    <source>
        <strain evidence="2 3">AU-G6</strain>
    </source>
</reference>
<evidence type="ECO:0000313" key="3">
    <source>
        <dbReference type="Proteomes" id="UP000242444"/>
    </source>
</evidence>
<dbReference type="AlphaFoldDB" id="A0A263CW35"/>
<dbReference type="OrthoDB" id="5189864at2"/>
<keyword evidence="3" id="KW-1185">Reference proteome</keyword>
<accession>A0A263CW35</accession>
<feature type="region of interest" description="Disordered" evidence="1">
    <location>
        <begin position="153"/>
        <end position="244"/>
    </location>
</feature>
<feature type="region of interest" description="Disordered" evidence="1">
    <location>
        <begin position="1"/>
        <end position="26"/>
    </location>
</feature>
<organism evidence="2 3">
    <name type="scientific">Amycolatopsis antarctica</name>
    <dbReference type="NCBI Taxonomy" id="1854586"/>
    <lineage>
        <taxon>Bacteria</taxon>
        <taxon>Bacillati</taxon>
        <taxon>Actinomycetota</taxon>
        <taxon>Actinomycetes</taxon>
        <taxon>Pseudonocardiales</taxon>
        <taxon>Pseudonocardiaceae</taxon>
        <taxon>Amycolatopsis</taxon>
    </lineage>
</organism>
<evidence type="ECO:0000256" key="1">
    <source>
        <dbReference type="SAM" id="MobiDB-lite"/>
    </source>
</evidence>
<dbReference type="EMBL" id="NKYE01000023">
    <property type="protein sequence ID" value="OZM70179.1"/>
    <property type="molecule type" value="Genomic_DNA"/>
</dbReference>
<dbReference type="RefSeq" id="WP_094865825.1">
    <property type="nucleotide sequence ID" value="NZ_NKYE01000023.1"/>
</dbReference>
<proteinExistence type="predicted"/>
<dbReference type="InParanoid" id="A0A263CW35"/>
<gene>
    <name evidence="2" type="ORF">CFN78_26800</name>
</gene>
<evidence type="ECO:0000313" key="2">
    <source>
        <dbReference type="EMBL" id="OZM70179.1"/>
    </source>
</evidence>
<comment type="caution">
    <text evidence="2">The sequence shown here is derived from an EMBL/GenBank/DDBJ whole genome shotgun (WGS) entry which is preliminary data.</text>
</comment>
<feature type="compositionally biased region" description="Basic and acidic residues" evidence="1">
    <location>
        <begin position="178"/>
        <end position="206"/>
    </location>
</feature>
<feature type="compositionally biased region" description="Low complexity" evidence="1">
    <location>
        <begin position="213"/>
        <end position="228"/>
    </location>
</feature>
<dbReference type="Proteomes" id="UP000242444">
    <property type="component" value="Unassembled WGS sequence"/>
</dbReference>
<protein>
    <recommendedName>
        <fullName evidence="4">Heparin-binding hemagglutinin</fullName>
    </recommendedName>
</protein>